<keyword evidence="1" id="KW-0732">Signal</keyword>
<feature type="chain" id="PRO_5026725289" description="Fibronectin type-III domain-containing protein" evidence="1">
    <location>
        <begin position="33"/>
        <end position="737"/>
    </location>
</feature>
<dbReference type="AlphaFoldDB" id="A0A6L5Y4X4"/>
<organism evidence="2 3">
    <name type="scientific">Hornefia butyriciproducens</name>
    <dbReference type="NCBI Taxonomy" id="2652293"/>
    <lineage>
        <taxon>Bacteria</taxon>
        <taxon>Bacillati</taxon>
        <taxon>Bacillota</taxon>
        <taxon>Clostridia</taxon>
        <taxon>Peptostreptococcales</taxon>
        <taxon>Anaerovoracaceae</taxon>
        <taxon>Hornefia</taxon>
    </lineage>
</organism>
<evidence type="ECO:0000256" key="1">
    <source>
        <dbReference type="SAM" id="SignalP"/>
    </source>
</evidence>
<proteinExistence type="predicted"/>
<evidence type="ECO:0008006" key="4">
    <source>
        <dbReference type="Google" id="ProtNLM"/>
    </source>
</evidence>
<sequence length="737" mass="81223">MVTARKRKSVRWLIALLCITVFAAFAPGSVYADSEYSVTTDKDEYTVGEAINVTSVGPSGSWVGIYGVDEGDYLDGTQASYWYIDGNKTADITKGTTGAGRPKSLTQLKPGKYKIVLLTGAQPPYTQYAEKTITVKADSRYSVTTDKDEYTVGEAINVTSVGPSGSWVGIYGVDEGDYLDGTQASYWWIDGNKTADITKGTTGTGRPKSLTQLMPGKYIISLQTGAQPPYTEYATKDITVKADAGYDLTVENEKINDGEALNIKASVPDSDTEAWVGLYKKGDNVINKDTSATFAMINSDRKGTFNLLKDNDTKDRTVPAGEYKLVLIKSGSGNPYIIEKSFDVSIKKVINKDDYKLSVDNTKSYASCGKLPVTASAPKDSGAWVAIYKQSDENTNHSKGGKESYFWYYVDGSDDVDKTTGYWKDPADKTTLSWENGKEVDLLHAVSNNRENKDWKNRLDEGAYKIILYGDAGYDYPIQTIENVKITGHEWELTKTESEPTCTDKGSGTYTCKLCGETKQDFIPALGHKLDGKTIVSKKATDKEDGEYAETCTVCHKHVVTGKIAKIASVKTSKSAYAYTGKTIKPIVEVIDADGKTIVENDHYLVTRAKSSKNIGYYTLTVKFQNEYDGTKKLTYTINPKKTSLKSVKAGKKTLKASWKKDSKVSGYQVRYSAKKSMKSAKVKTIKSYKTTSYKFSKVKKGKKYVQVRSYKTVKNISGKKVKLYGSWSSVKSAKVR</sequence>
<name>A0A6L5Y4X4_9FIRM</name>
<accession>A0A6L5Y4X4</accession>
<reference evidence="2 3" key="1">
    <citation type="submission" date="2019-08" db="EMBL/GenBank/DDBJ databases">
        <title>In-depth cultivation of the pig gut microbiome towards novel bacterial diversity and tailored functional studies.</title>
        <authorList>
            <person name="Wylensek D."/>
            <person name="Hitch T.C.A."/>
            <person name="Clavel T."/>
        </authorList>
    </citation>
    <scope>NUCLEOTIDE SEQUENCE [LARGE SCALE GENOMIC DNA]</scope>
    <source>
        <strain evidence="2 3">WCA-MUC-591-APC-3H</strain>
    </source>
</reference>
<dbReference type="Gene3D" id="2.60.40.10">
    <property type="entry name" value="Immunoglobulins"/>
    <property type="match status" value="1"/>
</dbReference>
<evidence type="ECO:0000313" key="3">
    <source>
        <dbReference type="Proteomes" id="UP000474676"/>
    </source>
</evidence>
<comment type="caution">
    <text evidence="2">The sequence shown here is derived from an EMBL/GenBank/DDBJ whole genome shotgun (WGS) entry which is preliminary data.</text>
</comment>
<gene>
    <name evidence="2" type="ORF">FYJ64_05410</name>
</gene>
<feature type="signal peptide" evidence="1">
    <location>
        <begin position="1"/>
        <end position="32"/>
    </location>
</feature>
<dbReference type="Proteomes" id="UP000474676">
    <property type="component" value="Unassembled WGS sequence"/>
</dbReference>
<protein>
    <recommendedName>
        <fullName evidence="4">Fibronectin type-III domain-containing protein</fullName>
    </recommendedName>
</protein>
<dbReference type="RefSeq" id="WP_154574198.1">
    <property type="nucleotide sequence ID" value="NZ_VUMZ01000004.1"/>
</dbReference>
<dbReference type="EMBL" id="VUMZ01000004">
    <property type="protein sequence ID" value="MST51749.1"/>
    <property type="molecule type" value="Genomic_DNA"/>
</dbReference>
<dbReference type="InterPro" id="IPR013783">
    <property type="entry name" value="Ig-like_fold"/>
</dbReference>
<keyword evidence="3" id="KW-1185">Reference proteome</keyword>
<dbReference type="GeneID" id="303114755"/>
<evidence type="ECO:0000313" key="2">
    <source>
        <dbReference type="EMBL" id="MST51749.1"/>
    </source>
</evidence>